<evidence type="ECO:0000313" key="2">
    <source>
        <dbReference type="EMBL" id="TSJ60410.1"/>
    </source>
</evidence>
<keyword evidence="3" id="KW-1185">Reference proteome</keyword>
<dbReference type="EMBL" id="VMBP01000006">
    <property type="protein sequence ID" value="TSJ60410.1"/>
    <property type="molecule type" value="Genomic_DNA"/>
</dbReference>
<dbReference type="Pfam" id="PF13770">
    <property type="entry name" value="DUF4169"/>
    <property type="match status" value="1"/>
</dbReference>
<dbReference type="Proteomes" id="UP000315321">
    <property type="component" value="Unassembled WGS sequence"/>
</dbReference>
<sequence length="62" mass="7318">MADIVNLNRYRKRIARAHAEQNAAARRLEFGRSKAQRELEAAQERQDEKSLDGHRRIREDDT</sequence>
<reference evidence="2 3" key="1">
    <citation type="submission" date="2019-07" db="EMBL/GenBank/DDBJ databases">
        <authorList>
            <person name="Grouzdev D.S."/>
        </authorList>
    </citation>
    <scope>NUCLEOTIDE SEQUENCE [LARGE SCALE GENOMIC DNA]</scope>
    <source>
        <strain evidence="2 3">3C</strain>
    </source>
</reference>
<proteinExistence type="predicted"/>
<gene>
    <name evidence="2" type="ORF">FO470_16770</name>
</gene>
<organism evidence="2 3">
    <name type="scientific">Ancylobacter moscoviensis</name>
    <dbReference type="NCBI Taxonomy" id="2597768"/>
    <lineage>
        <taxon>Bacteria</taxon>
        <taxon>Pseudomonadati</taxon>
        <taxon>Pseudomonadota</taxon>
        <taxon>Alphaproteobacteria</taxon>
        <taxon>Hyphomicrobiales</taxon>
        <taxon>Xanthobacteraceae</taxon>
        <taxon>Ancylobacter</taxon>
    </lineage>
</organism>
<name>A0ABY3DMC3_9HYPH</name>
<accession>A0ABY3DMC3</accession>
<evidence type="ECO:0000313" key="3">
    <source>
        <dbReference type="Proteomes" id="UP000315321"/>
    </source>
</evidence>
<evidence type="ECO:0000256" key="1">
    <source>
        <dbReference type="SAM" id="MobiDB-lite"/>
    </source>
</evidence>
<protein>
    <submittedName>
        <fullName evidence="2">DUF4169 family protein</fullName>
    </submittedName>
</protein>
<feature type="region of interest" description="Disordered" evidence="1">
    <location>
        <begin position="35"/>
        <end position="62"/>
    </location>
</feature>
<comment type="caution">
    <text evidence="2">The sequence shown here is derived from an EMBL/GenBank/DDBJ whole genome shotgun (WGS) entry which is preliminary data.</text>
</comment>
<dbReference type="InterPro" id="IPR025227">
    <property type="entry name" value="DUF4169"/>
</dbReference>